<evidence type="ECO:0000256" key="3">
    <source>
        <dbReference type="ARBA" id="ARBA00022692"/>
    </source>
</evidence>
<feature type="transmembrane region" description="Helical" evidence="8">
    <location>
        <begin position="684"/>
        <end position="708"/>
    </location>
</feature>
<protein>
    <submittedName>
        <fullName evidence="11">Sulfoquinovosyl transferase SQD2</fullName>
    </submittedName>
</protein>
<dbReference type="GO" id="GO:0016020">
    <property type="term" value="C:membrane"/>
    <property type="evidence" value="ECO:0007669"/>
    <property type="project" value="UniProtKB-SubCell"/>
</dbReference>
<evidence type="ECO:0000259" key="10">
    <source>
        <dbReference type="Pfam" id="PF13439"/>
    </source>
</evidence>
<feature type="transmembrane region" description="Helical" evidence="8">
    <location>
        <begin position="645"/>
        <end position="663"/>
    </location>
</feature>
<evidence type="ECO:0000256" key="6">
    <source>
        <dbReference type="ARBA" id="ARBA00044504"/>
    </source>
</evidence>
<feature type="transmembrane region" description="Helical" evidence="8">
    <location>
        <begin position="1023"/>
        <end position="1045"/>
    </location>
</feature>
<feature type="transmembrane region" description="Helical" evidence="8">
    <location>
        <begin position="40"/>
        <end position="61"/>
    </location>
</feature>
<feature type="transmembrane region" description="Helical" evidence="8">
    <location>
        <begin position="935"/>
        <end position="956"/>
    </location>
</feature>
<organism evidence="11 12">
    <name type="scientific">Sesamum alatum</name>
    <dbReference type="NCBI Taxonomy" id="300844"/>
    <lineage>
        <taxon>Eukaryota</taxon>
        <taxon>Viridiplantae</taxon>
        <taxon>Streptophyta</taxon>
        <taxon>Embryophyta</taxon>
        <taxon>Tracheophyta</taxon>
        <taxon>Spermatophyta</taxon>
        <taxon>Magnoliopsida</taxon>
        <taxon>eudicotyledons</taxon>
        <taxon>Gunneridae</taxon>
        <taxon>Pentapetalae</taxon>
        <taxon>asterids</taxon>
        <taxon>lamiids</taxon>
        <taxon>Lamiales</taxon>
        <taxon>Pedaliaceae</taxon>
        <taxon>Sesamum</taxon>
    </lineage>
</organism>
<evidence type="ECO:0000256" key="8">
    <source>
        <dbReference type="SAM" id="Phobius"/>
    </source>
</evidence>
<dbReference type="Gene3D" id="3.40.50.2000">
    <property type="entry name" value="Glycogen Phosphorylase B"/>
    <property type="match status" value="2"/>
</dbReference>
<comment type="similarity">
    <text evidence="6">Belongs to the major facilitator superfamily. Phosphate:H(+) symporter (TC 2.A.1.9) family.</text>
</comment>
<dbReference type="Proteomes" id="UP001293254">
    <property type="component" value="Unassembled WGS sequence"/>
</dbReference>
<feature type="transmembrane region" description="Helical" evidence="8">
    <location>
        <begin position="570"/>
        <end position="592"/>
    </location>
</feature>
<dbReference type="Gene3D" id="1.20.1250.20">
    <property type="entry name" value="MFS general substrate transporter like domains"/>
    <property type="match status" value="2"/>
</dbReference>
<feature type="transmembrane region" description="Helical" evidence="8">
    <location>
        <begin position="982"/>
        <end position="1002"/>
    </location>
</feature>
<feature type="transmembrane region" description="Helical" evidence="8">
    <location>
        <begin position="363"/>
        <end position="382"/>
    </location>
</feature>
<feature type="domain" description="Glycosyltransferase subfamily 4-like N-terminal" evidence="10">
    <location>
        <begin position="1144"/>
        <end position="1310"/>
    </location>
</feature>
<dbReference type="GO" id="GO:0046506">
    <property type="term" value="P:sulfolipid biosynthetic process"/>
    <property type="evidence" value="ECO:0007669"/>
    <property type="project" value="TreeGrafter"/>
</dbReference>
<dbReference type="PANTHER" id="PTHR45947:SF3">
    <property type="entry name" value="SULFOQUINOVOSYL TRANSFERASE SQD2"/>
    <property type="match status" value="1"/>
</dbReference>
<evidence type="ECO:0000313" key="11">
    <source>
        <dbReference type="EMBL" id="KAK4418960.1"/>
    </source>
</evidence>
<reference evidence="11" key="1">
    <citation type="submission" date="2020-06" db="EMBL/GenBank/DDBJ databases">
        <authorList>
            <person name="Li T."/>
            <person name="Hu X."/>
            <person name="Zhang T."/>
            <person name="Song X."/>
            <person name="Zhang H."/>
            <person name="Dai N."/>
            <person name="Sheng W."/>
            <person name="Hou X."/>
            <person name="Wei L."/>
        </authorList>
    </citation>
    <scope>NUCLEOTIDE SEQUENCE</scope>
    <source>
        <strain evidence="11">3651</strain>
        <tissue evidence="11">Leaf</tissue>
    </source>
</reference>
<evidence type="ECO:0000256" key="7">
    <source>
        <dbReference type="SAM" id="MobiDB-lite"/>
    </source>
</evidence>
<feature type="transmembrane region" description="Helical" evidence="8">
    <location>
        <begin position="7"/>
        <end position="28"/>
    </location>
</feature>
<reference evidence="11" key="2">
    <citation type="journal article" date="2024" name="Plant">
        <title>Genomic evolution and insights into agronomic trait innovations of Sesamum species.</title>
        <authorList>
            <person name="Miao H."/>
            <person name="Wang L."/>
            <person name="Qu L."/>
            <person name="Liu H."/>
            <person name="Sun Y."/>
            <person name="Le M."/>
            <person name="Wang Q."/>
            <person name="Wei S."/>
            <person name="Zheng Y."/>
            <person name="Lin W."/>
            <person name="Duan Y."/>
            <person name="Cao H."/>
            <person name="Xiong S."/>
            <person name="Wang X."/>
            <person name="Wei L."/>
            <person name="Li C."/>
            <person name="Ma Q."/>
            <person name="Ju M."/>
            <person name="Zhao R."/>
            <person name="Li G."/>
            <person name="Mu C."/>
            <person name="Tian Q."/>
            <person name="Mei H."/>
            <person name="Zhang T."/>
            <person name="Gao T."/>
            <person name="Zhang H."/>
        </authorList>
    </citation>
    <scope>NUCLEOTIDE SEQUENCE</scope>
    <source>
        <strain evidence="11">3651</strain>
    </source>
</reference>
<dbReference type="InterPro" id="IPR036259">
    <property type="entry name" value="MFS_trans_sf"/>
</dbReference>
<keyword evidence="3 8" id="KW-0812">Transmembrane</keyword>
<feature type="domain" description="Glycosyl transferase family 1" evidence="9">
    <location>
        <begin position="1330"/>
        <end position="1481"/>
    </location>
</feature>
<comment type="subcellular location">
    <subcellularLocation>
        <location evidence="1">Membrane</location>
        <topology evidence="1">Multi-pass membrane protein</topology>
    </subcellularLocation>
</comment>
<evidence type="ECO:0000256" key="1">
    <source>
        <dbReference type="ARBA" id="ARBA00004141"/>
    </source>
</evidence>
<dbReference type="Pfam" id="PF13439">
    <property type="entry name" value="Glyco_transf_4"/>
    <property type="match status" value="1"/>
</dbReference>
<dbReference type="Pfam" id="PF00534">
    <property type="entry name" value="Glycos_transf_1"/>
    <property type="match status" value="1"/>
</dbReference>
<dbReference type="InterPro" id="IPR000109">
    <property type="entry name" value="POT_fam"/>
</dbReference>
<dbReference type="SUPFAM" id="SSF103473">
    <property type="entry name" value="MFS general substrate transporter"/>
    <property type="match status" value="2"/>
</dbReference>
<evidence type="ECO:0000259" key="9">
    <source>
        <dbReference type="Pfam" id="PF00534"/>
    </source>
</evidence>
<feature type="transmembrane region" description="Helical" evidence="8">
    <location>
        <begin position="68"/>
        <end position="94"/>
    </location>
</feature>
<feature type="transmembrane region" description="Helical" evidence="8">
    <location>
        <begin position="295"/>
        <end position="314"/>
    </location>
</feature>
<keyword evidence="2" id="KW-0328">Glycosyltransferase</keyword>
<evidence type="ECO:0000313" key="12">
    <source>
        <dbReference type="Proteomes" id="UP001293254"/>
    </source>
</evidence>
<dbReference type="PANTHER" id="PTHR45947">
    <property type="entry name" value="SULFOQUINOVOSYL TRANSFERASE SQD2"/>
    <property type="match status" value="1"/>
</dbReference>
<keyword evidence="12" id="KW-1185">Reference proteome</keyword>
<feature type="transmembrane region" description="Helical" evidence="8">
    <location>
        <begin position="450"/>
        <end position="470"/>
    </location>
</feature>
<feature type="transmembrane region" description="Helical" evidence="8">
    <location>
        <begin position="891"/>
        <end position="914"/>
    </location>
</feature>
<dbReference type="SUPFAM" id="SSF53756">
    <property type="entry name" value="UDP-Glycosyltransferase/glycogen phosphorylase"/>
    <property type="match status" value="1"/>
</dbReference>
<dbReference type="FunFam" id="3.40.50.2000:FF:000062">
    <property type="entry name" value="sulfoquinovosyl transferase SQD2"/>
    <property type="match status" value="1"/>
</dbReference>
<keyword evidence="5 8" id="KW-0472">Membrane</keyword>
<proteinExistence type="inferred from homology"/>
<keyword evidence="4 8" id="KW-1133">Transmembrane helix</keyword>
<dbReference type="GO" id="GO:0009247">
    <property type="term" value="P:glycolipid biosynthetic process"/>
    <property type="evidence" value="ECO:0007669"/>
    <property type="project" value="TreeGrafter"/>
</dbReference>
<dbReference type="InterPro" id="IPR001296">
    <property type="entry name" value="Glyco_trans_1"/>
</dbReference>
<dbReference type="InterPro" id="IPR050194">
    <property type="entry name" value="Glycosyltransferase_grp1"/>
</dbReference>
<feature type="transmembrane region" description="Helical" evidence="8">
    <location>
        <begin position="714"/>
        <end position="732"/>
    </location>
</feature>
<feature type="transmembrane region" description="Helical" evidence="8">
    <location>
        <begin position="403"/>
        <end position="424"/>
    </location>
</feature>
<accession>A0AAE1XVV8</accession>
<feature type="transmembrane region" description="Helical" evidence="8">
    <location>
        <begin position="155"/>
        <end position="174"/>
    </location>
</feature>
<dbReference type="EMBL" id="JACGWO010000009">
    <property type="protein sequence ID" value="KAK4418960.1"/>
    <property type="molecule type" value="Genomic_DNA"/>
</dbReference>
<feature type="transmembrane region" description="Helical" evidence="8">
    <location>
        <begin position="599"/>
        <end position="618"/>
    </location>
</feature>
<name>A0AAE1XVV8_9LAMI</name>
<dbReference type="CDD" id="cd03814">
    <property type="entry name" value="GT4-like"/>
    <property type="match status" value="1"/>
</dbReference>
<evidence type="ECO:0000256" key="2">
    <source>
        <dbReference type="ARBA" id="ARBA00022676"/>
    </source>
</evidence>
<feature type="region of interest" description="Disordered" evidence="7">
    <location>
        <begin position="1103"/>
        <end position="1122"/>
    </location>
</feature>
<gene>
    <name evidence="11" type="ORF">Salat_2308800</name>
</gene>
<sequence>MKSFVRISALLWADILVGFAFFEMQNYLTDVWKLSVTHAAGILNIWGGISMILPVFFLFLVDARLRNFTMLLISSIAYSVGIGFVTMSTPSVLASHTGTCKQYEPQCIGHTQKALFYTGMALVAVGIAGNTVSLHPFRDEQKEKPDNYAPMKGCLQIPGFILVVLIPVIGAIALPYIKPWTLRFGIPAICTAFATFLFWSGWCTYDKDKPQGSPLTNVCRVFVACTLKKSERFPLNDREIYKKDANESFTRSRCLRCLEKAAIILPGEEEGNNRWRLCSVGEVEEAKIAVRMIPMWLTFIVCGIVSSFANTYFVEQANKMNPKLGTWKVPLQVLLLLSKWAKKWFDLLANCSLRKYKEYGAPIGITVAMIFSVLCCITAAKIEKRRLNVITRHGLLNQPDKEVPMSVFWLLFQFFLLAGLDAFLENGLATFYKDQSPESMKTYLEYFTKGVSGLGFMCSVLSVYVVGKISERGGRTNWFQFTLNRSRLDKYYWVLAALSSVNLLVFILVASSYRYRVGSNQGEIGNGGSALPSTNGDDKALLWADILVGYAFFEMQNYLTDVWKLDLTHAAGILNIWTGLSMVLPAFFLFLVDARLGNFTMLLISSTAYTVGIAFVTMSTPPVLANRTDTCKQYEPECIGHTQKVLFYIGMASVAVGIAGNLVSVHPFREEQEDKSNSNPTIDFLKLPGFTLVVLTPVIGAIALPYINPWSLRFGIPAICTAVATFMFLSGWRTYDKVKPRGSPLTNVCRVFVASALKRSQPFPLDSRELYRKENESFSRSRFLRCLEKAAIISPDVSREDQENDRWRLCSVAEVEEAKIAVRMVPMWLTFIVCGIVSSVANTYFVEQANNMNRKVGKWKVPLQVLLLLNKWAKVWFGVSANRTLKRYKQYAAPIGIAMAMVFSILCCITAAKVEARRLNVITRHGLLDKPDDDIPMSIFWLLFQFVLQAGLEAFLEKGVAAFYKEQAPDSMETYIEHFTNAVSGLGFMCSVLSVYVVGKISERGGRTNWFQPTLSRSRLDRYYWVLAALSSVNLLVFILVASMYKYKNREAPNDDDAVDTGESGDDCKRAKRSKELTVLKIRSFSRRPFVAACTSSNMTIREYRDEEEEEEESPPPLLEPEMNSRPRRIALFVEPSPFAYVSGYKNRFQNFIKYLREMGDEVMVVTTHEGVPQEFYGAKLIGSRSFPCPWYQKVPLSLALSPRIISAVAQFKPDIIHASSPGIMVFGALVIAKLLSVPIVMSYHTHVPVYIPRYTFSWLVKPMWLVIKFLHRAADLTLVPSAAIAKDLEAARVTAANRIRLWNKGVDSDSFNPRFRCDEMRLRLSNGEPDRPLIVHVGRLGVEKSLDFLKRVMDELPEARIAFIGDGPYREELEKMFSGMPAVFTGMLQGEELSQAYASGDVFVMPSESETLGLVVLEAMSSGLPVVAARAGGIPDIIPEDQQGKTGYLFNPGDLDDCLSKLKPLLHNQELRETIGKAARVEMEKYDWRAATQKIRNEQYNAAIWFWRKKRAQFLRPFQWVFRRMFHAPAIEM</sequence>
<comment type="caution">
    <text evidence="11">The sequence shown here is derived from an EMBL/GenBank/DDBJ whole genome shotgun (WGS) entry which is preliminary data.</text>
</comment>
<dbReference type="FunFam" id="3.40.50.2000:FF:000044">
    <property type="entry name" value="Sulfoquinovosyl transferase SQD2"/>
    <property type="match status" value="1"/>
</dbReference>
<feature type="transmembrane region" description="Helical" evidence="8">
    <location>
        <begin position="114"/>
        <end position="134"/>
    </location>
</feature>
<dbReference type="GO" id="GO:0009941">
    <property type="term" value="C:chloroplast envelope"/>
    <property type="evidence" value="ECO:0007669"/>
    <property type="project" value="TreeGrafter"/>
</dbReference>
<evidence type="ECO:0000256" key="5">
    <source>
        <dbReference type="ARBA" id="ARBA00023136"/>
    </source>
</evidence>
<feature type="transmembrane region" description="Helical" evidence="8">
    <location>
        <begin position="180"/>
        <end position="199"/>
    </location>
</feature>
<feature type="transmembrane region" description="Helical" evidence="8">
    <location>
        <begin position="491"/>
        <end position="513"/>
    </location>
</feature>
<dbReference type="GO" id="GO:0022857">
    <property type="term" value="F:transmembrane transporter activity"/>
    <property type="evidence" value="ECO:0007669"/>
    <property type="project" value="InterPro"/>
</dbReference>
<feature type="transmembrane region" description="Helical" evidence="8">
    <location>
        <begin position="827"/>
        <end position="846"/>
    </location>
</feature>
<dbReference type="GO" id="GO:0046510">
    <property type="term" value="F:UDP-sulfoquinovose:DAG sulfoquinovosyltransferase activity"/>
    <property type="evidence" value="ECO:0007669"/>
    <property type="project" value="TreeGrafter"/>
</dbReference>
<evidence type="ECO:0000256" key="4">
    <source>
        <dbReference type="ARBA" id="ARBA00022989"/>
    </source>
</evidence>
<dbReference type="Pfam" id="PF00854">
    <property type="entry name" value="PTR2"/>
    <property type="match status" value="2"/>
</dbReference>
<dbReference type="InterPro" id="IPR028098">
    <property type="entry name" value="Glyco_trans_4-like_N"/>
</dbReference>
<keyword evidence="11" id="KW-0808">Transferase</keyword>